<dbReference type="InterPro" id="IPR014031">
    <property type="entry name" value="Ketoacyl_synth_C"/>
</dbReference>
<dbReference type="InterPro" id="IPR014030">
    <property type="entry name" value="Ketoacyl_synth_N"/>
</dbReference>
<dbReference type="Gene3D" id="3.20.20.70">
    <property type="entry name" value="Aldolase class I"/>
    <property type="match status" value="2"/>
</dbReference>
<dbReference type="KEGG" id="bsol:FSW04_12615"/>
<dbReference type="OrthoDB" id="9778690at2"/>
<dbReference type="SUPFAM" id="SSF51412">
    <property type="entry name" value="Inosine monophosphate dehydrogenase (IMPDH)"/>
    <property type="match status" value="2"/>
</dbReference>
<dbReference type="SUPFAM" id="SSF52151">
    <property type="entry name" value="FabD/lysophospholipase-like"/>
    <property type="match status" value="1"/>
</dbReference>
<dbReference type="Proteomes" id="UP000321805">
    <property type="component" value="Chromosome"/>
</dbReference>
<protein>
    <submittedName>
        <fullName evidence="6">Acyltransferase domain-containing protein</fullName>
    </submittedName>
</protein>
<evidence type="ECO:0000256" key="2">
    <source>
        <dbReference type="ARBA" id="ARBA00022553"/>
    </source>
</evidence>
<dbReference type="PANTHER" id="PTHR43074">
    <property type="entry name" value="OMEGA-3 POLYUNSATURATED FATTY ACID SYNTHASE PFAB-RELATED"/>
    <property type="match status" value="1"/>
</dbReference>
<dbReference type="InterPro" id="IPR014043">
    <property type="entry name" value="Acyl_transferase_dom"/>
</dbReference>
<dbReference type="Gene3D" id="3.40.47.10">
    <property type="match status" value="1"/>
</dbReference>
<keyword evidence="1" id="KW-0596">Phosphopantetheine</keyword>
<evidence type="ECO:0000313" key="6">
    <source>
        <dbReference type="EMBL" id="QEC48326.1"/>
    </source>
</evidence>
<dbReference type="EMBL" id="CP042430">
    <property type="protein sequence ID" value="QEC48326.1"/>
    <property type="molecule type" value="Genomic_DNA"/>
</dbReference>
<evidence type="ECO:0000256" key="1">
    <source>
        <dbReference type="ARBA" id="ARBA00022450"/>
    </source>
</evidence>
<dbReference type="SMART" id="SM00825">
    <property type="entry name" value="PKS_KS"/>
    <property type="match status" value="1"/>
</dbReference>
<feature type="compositionally biased region" description="Pro residues" evidence="4">
    <location>
        <begin position="1670"/>
        <end position="1681"/>
    </location>
</feature>
<dbReference type="InterPro" id="IPR016035">
    <property type="entry name" value="Acyl_Trfase/lysoPLipase"/>
</dbReference>
<dbReference type="InterPro" id="IPR020841">
    <property type="entry name" value="PKS_Beta-ketoAc_synthase_dom"/>
</dbReference>
<evidence type="ECO:0000313" key="7">
    <source>
        <dbReference type="Proteomes" id="UP000321805"/>
    </source>
</evidence>
<dbReference type="GO" id="GO:0004315">
    <property type="term" value="F:3-oxoacyl-[acyl-carrier-protein] synthase activity"/>
    <property type="evidence" value="ECO:0007669"/>
    <property type="project" value="InterPro"/>
</dbReference>
<evidence type="ECO:0000256" key="3">
    <source>
        <dbReference type="ARBA" id="ARBA00022679"/>
    </source>
</evidence>
<dbReference type="Pfam" id="PF03060">
    <property type="entry name" value="NMO"/>
    <property type="match status" value="2"/>
</dbReference>
<keyword evidence="2" id="KW-0597">Phosphoprotein</keyword>
<dbReference type="Pfam" id="PF00109">
    <property type="entry name" value="ketoacyl-synt"/>
    <property type="match status" value="1"/>
</dbReference>
<dbReference type="InterPro" id="IPR052568">
    <property type="entry name" value="PKS-FAS_Synthase"/>
</dbReference>
<organism evidence="6 7">
    <name type="scientific">Baekduia soli</name>
    <dbReference type="NCBI Taxonomy" id="496014"/>
    <lineage>
        <taxon>Bacteria</taxon>
        <taxon>Bacillati</taxon>
        <taxon>Actinomycetota</taxon>
        <taxon>Thermoleophilia</taxon>
        <taxon>Solirubrobacterales</taxon>
        <taxon>Baekduiaceae</taxon>
        <taxon>Baekduia</taxon>
    </lineage>
</organism>
<dbReference type="SUPFAM" id="SSF53901">
    <property type="entry name" value="Thiolase-like"/>
    <property type="match status" value="1"/>
</dbReference>
<keyword evidence="3 6" id="KW-0808">Transferase</keyword>
<dbReference type="PROSITE" id="PS00606">
    <property type="entry name" value="KS3_1"/>
    <property type="match status" value="1"/>
</dbReference>
<feature type="region of interest" description="Disordered" evidence="4">
    <location>
        <begin position="1609"/>
        <end position="1711"/>
    </location>
</feature>
<sequence>MRVPALVIGIEIPVSPFDFIVLSAPAGRVDAGPAIAAARAGAIGVLDTELAADRAAATAQLERLCRAGAGRTGVLLEDDGLLDAALALREEGLEVVVTSAYYSGDLSKLVVAAHAGGVRVLATAISVAQALAAQQAGADGVVAKGHEAAGWVGEEGSLILLQRLGAALEIPTWAHGGIGLRTAGAAHVAGAVGAVLDAQVLLARESVLPEDLRTRVGSMDGSETAVLGAGLGAGVRLAAQPGAPGAAALREAEIALEAGEADATARAAWHAAVADAVAAGALLVGQDAAFAAELARRFETVGGIVGALRAAVAESVTAVREGNPLGEGSALARSHGTRYPIVQGPMTRVSDRAEFAAAVAKAGALPFLALALLRGPEVDALLAQTAELAGDRPWGVGILGFVPAELRAEQLAVVRAHRPPFALIAGGRPDQARELEAEGITTYLHVPSPGLLELYLADGARHFVFEGRECGGHVGPRTSFVLWDTMLGRLADALPRDASDCHVLLAGGIHDARSAAMAAAAAAPLAARGARVGALLGTGYLFTREATEHGAITEMFQEAAIAGTETALVESGPGHATRCLPSPFVEHFGAEKRRLRADGVGAAELRDELEALNVGRLRIASKGTDRNPAHAGDPTAPRLAPVDAAQQWERGMFMIGQVATLRDRVTTLADLHDDVAAGSTELLAGLAGPAAGEPSAPPPADVAIIGLGCILPGAPDVATLWSNILDKVDAVGEIPADRWDWRRYYDPDPAAPDKVYSRWGGFIDEVDLDPMALGLPPASLRSIEPFQLLALVTAQAALRDAGYATRPFDRERTSVILGAGGGGADLSVGYTVRSAVPQLLGDAVPEVQDHINAQLPVWTEDSFAGLLMNVAAGRIANRLDFGGTNYTVDAACASSLAALSAGVGELRAGTSDIVLAGGVDAIQNPFAYLCFSKTHALSPNGRCRPFDAAADGIAISEGFATVVLKRLADAERDGDRIYAVVRGVGAASDGRDRSLTAPRPEGQMRALRRAYAQARFSPETVELVEAHGTGTVAGDAAEIEALSRQFSASSDATQWCAIGSVKSMIGHTKATAGVAGVVKTALALHHRVLPPTIGVTEPNPKAGFERSPFYVNSEARPWVREEGAHPRRAGVSAFGFGGTDFHAVLEEYTGERLGPAQSAIDRWPAELLLWRGSREEITAAVDALAARLEAGARPALADLARTLAAEAGDPVPGGCTLAVVAESLEDLQGRLPAVRDVLAGDAERVHAPNGIHFSARPLAAEGRVAFLFPGQGSQAVDMARDVTMAFPEALGAFGLADRVLAGRFERPLSRYVFPPPAFTSEQAAERQAQLTSTDVAQPALGAAELGYLRVLGALGVAPGMVGGHSYGEFVALAAAGCLAEEDLMRLSEARGRAMAEASADAPGAMAAVHAAPEALEGLLAAGDLVVANRNAPDQTVVSGPVEGIEAAIAWCGERDISARRLPVACAFHSPLVASAQRRLAEALQATPLAAPRIPLYSNTTGGRHAQEPEAIAGVLAEHLARPVEFVSEIEAMHADGARLFVEVGPGSVLTALTERILGDREHVAVSLDRRRRHGLVALLHALAVLAAEGVPVRAQRLFEGRSARTIPLASIAPDAGPEPPRPGLWKVDGGRARPADAPVPPIPTSVPRSPEPQEPRVMTTQTNGAAPAVVAPPPSAAAPPPRPRRRSRPASRPPPPSRPTAWARSWRATRT</sequence>
<gene>
    <name evidence="6" type="ORF">FSW04_12615</name>
</gene>
<name>A0A5B8U5C6_9ACTN</name>
<proteinExistence type="predicted"/>
<dbReference type="InterPro" id="IPR018201">
    <property type="entry name" value="Ketoacyl_synth_AS"/>
</dbReference>
<keyword evidence="6" id="KW-0012">Acyltransferase</keyword>
<dbReference type="PANTHER" id="PTHR43074:SF1">
    <property type="entry name" value="BETA-KETOACYL SYNTHASE FAMILY PROTEIN-RELATED"/>
    <property type="match status" value="1"/>
</dbReference>
<dbReference type="InterPro" id="IPR013785">
    <property type="entry name" value="Aldolase_TIM"/>
</dbReference>
<dbReference type="Pfam" id="PF02801">
    <property type="entry name" value="Ketoacyl-synt_C"/>
    <property type="match status" value="1"/>
</dbReference>
<accession>A0A5B8U5C6</accession>
<dbReference type="PROSITE" id="PS52004">
    <property type="entry name" value="KS3_2"/>
    <property type="match status" value="1"/>
</dbReference>
<evidence type="ECO:0000259" key="5">
    <source>
        <dbReference type="PROSITE" id="PS52004"/>
    </source>
</evidence>
<dbReference type="Gene3D" id="3.40.366.10">
    <property type="entry name" value="Malonyl-Coenzyme A Acyl Carrier Protein, domain 2"/>
    <property type="match status" value="1"/>
</dbReference>
<feature type="domain" description="Ketosynthase family 3 (KS3)" evidence="5">
    <location>
        <begin position="699"/>
        <end position="1147"/>
    </location>
</feature>
<dbReference type="InterPro" id="IPR016039">
    <property type="entry name" value="Thiolase-like"/>
</dbReference>
<evidence type="ECO:0000256" key="4">
    <source>
        <dbReference type="SAM" id="MobiDB-lite"/>
    </source>
</evidence>
<dbReference type="Pfam" id="PF00698">
    <property type="entry name" value="Acyl_transf_1"/>
    <property type="match status" value="1"/>
</dbReference>
<dbReference type="InterPro" id="IPR001227">
    <property type="entry name" value="Ac_transferase_dom_sf"/>
</dbReference>
<dbReference type="SUPFAM" id="SSF55048">
    <property type="entry name" value="Probable ACP-binding domain of malonyl-CoA ACP transacylase"/>
    <property type="match status" value="1"/>
</dbReference>
<dbReference type="InterPro" id="IPR016036">
    <property type="entry name" value="Malonyl_transacylase_ACP-bd"/>
</dbReference>
<keyword evidence="7" id="KW-1185">Reference proteome</keyword>
<dbReference type="GO" id="GO:0006633">
    <property type="term" value="P:fatty acid biosynthetic process"/>
    <property type="evidence" value="ECO:0007669"/>
    <property type="project" value="InterPro"/>
</dbReference>
<dbReference type="SMART" id="SM00827">
    <property type="entry name" value="PKS_AT"/>
    <property type="match status" value="1"/>
</dbReference>
<feature type="compositionally biased region" description="Pro residues" evidence="4">
    <location>
        <begin position="1637"/>
        <end position="1652"/>
    </location>
</feature>
<reference evidence="6 7" key="1">
    <citation type="journal article" date="2018" name="J. Microbiol.">
        <title>Baekduia soli gen. nov., sp. nov., a novel bacterium isolated from the soil of Baekdu Mountain and proposal of a novel family name, Baekduiaceae fam. nov.</title>
        <authorList>
            <person name="An D.S."/>
            <person name="Siddiqi M.Z."/>
            <person name="Kim K.H."/>
            <person name="Yu H.S."/>
            <person name="Im W.T."/>
        </authorList>
    </citation>
    <scope>NUCLEOTIDE SEQUENCE [LARGE SCALE GENOMIC DNA]</scope>
    <source>
        <strain evidence="6 7">BR7-21</strain>
    </source>
</reference>
<dbReference type="CDD" id="cd00833">
    <property type="entry name" value="PKS"/>
    <property type="match status" value="1"/>
</dbReference>